<dbReference type="SUPFAM" id="SSF55781">
    <property type="entry name" value="GAF domain-like"/>
    <property type="match status" value="1"/>
</dbReference>
<dbReference type="Proteomes" id="UP000276055">
    <property type="component" value="Unassembled WGS sequence"/>
</dbReference>
<feature type="compositionally biased region" description="Pro residues" evidence="1">
    <location>
        <begin position="242"/>
        <end position="257"/>
    </location>
</feature>
<dbReference type="EMBL" id="RBIR01000003">
    <property type="protein sequence ID" value="RKR20045.1"/>
    <property type="molecule type" value="Genomic_DNA"/>
</dbReference>
<feature type="compositionally biased region" description="Basic residues" evidence="1">
    <location>
        <begin position="267"/>
        <end position="278"/>
    </location>
</feature>
<reference evidence="3 4" key="1">
    <citation type="submission" date="2018-10" db="EMBL/GenBank/DDBJ databases">
        <title>Genomic Encyclopedia of Type Strains, Phase IV (KMG-IV): sequencing the most valuable type-strain genomes for metagenomic binning, comparative biology and taxonomic classification.</title>
        <authorList>
            <person name="Goeker M."/>
        </authorList>
    </citation>
    <scope>NUCLEOTIDE SEQUENCE [LARGE SCALE GENOMIC DNA]</scope>
    <source>
        <strain evidence="3 4">DSM 25586</strain>
    </source>
</reference>
<organism evidence="3 4">
    <name type="scientific">Arthrobacter oryzae</name>
    <dbReference type="NCBI Taxonomy" id="409290"/>
    <lineage>
        <taxon>Bacteria</taxon>
        <taxon>Bacillati</taxon>
        <taxon>Actinomycetota</taxon>
        <taxon>Actinomycetes</taxon>
        <taxon>Micrococcales</taxon>
        <taxon>Micrococcaceae</taxon>
        <taxon>Arthrobacter</taxon>
    </lineage>
</organism>
<comment type="caution">
    <text evidence="3">The sequence shown here is derived from an EMBL/GenBank/DDBJ whole genome shotgun (WGS) entry which is preliminary data.</text>
</comment>
<evidence type="ECO:0000259" key="2">
    <source>
        <dbReference type="Pfam" id="PF13185"/>
    </source>
</evidence>
<dbReference type="InterPro" id="IPR003018">
    <property type="entry name" value="GAF"/>
</dbReference>
<evidence type="ECO:0000313" key="4">
    <source>
        <dbReference type="Proteomes" id="UP000276055"/>
    </source>
</evidence>
<proteinExistence type="predicted"/>
<dbReference type="InterPro" id="IPR029016">
    <property type="entry name" value="GAF-like_dom_sf"/>
</dbReference>
<accession>A0A495ESR6</accession>
<dbReference type="OrthoDB" id="4929862at2"/>
<evidence type="ECO:0000313" key="3">
    <source>
        <dbReference type="EMBL" id="RKR20045.1"/>
    </source>
</evidence>
<dbReference type="Pfam" id="PF13185">
    <property type="entry name" value="GAF_2"/>
    <property type="match status" value="1"/>
</dbReference>
<dbReference type="Gene3D" id="3.30.450.40">
    <property type="match status" value="1"/>
</dbReference>
<feature type="region of interest" description="Disordered" evidence="1">
    <location>
        <begin position="235"/>
        <end position="278"/>
    </location>
</feature>
<sequence length="278" mass="29084">MNQGTATDRRQDLHAAFWVTHFNNPDIGAFLSEAVSELVDRVGGPRRGISWAITVLGSGEPVTLTAGGAPARAADEAQRSFDDGPARMAVRSGEFVSVGDTALERRWPGYAAAAAAEGIGSLISVPLVPAEVFRAAMNLYAPWPHVFTSADITATALLARQVSRTLRLVQQLAVNWGAGADLSSAQLSRVLAGLALRTLVRDFGFSEEGALDYLRSAAGGPARDSAGGKVRVLITDSGQGQEPPPPAALAPPAPLAPVPHAGDAVPLRRRRRRADSTA</sequence>
<evidence type="ECO:0000256" key="1">
    <source>
        <dbReference type="SAM" id="MobiDB-lite"/>
    </source>
</evidence>
<protein>
    <submittedName>
        <fullName evidence="3">GAF domain-containing protein</fullName>
    </submittedName>
</protein>
<gene>
    <name evidence="3" type="ORF">C8D78_1857</name>
</gene>
<dbReference type="RefSeq" id="WP_120952707.1">
    <property type="nucleotide sequence ID" value="NZ_RBIR01000003.1"/>
</dbReference>
<dbReference type="AlphaFoldDB" id="A0A495ESR6"/>
<name>A0A495ESR6_9MICC</name>
<feature type="domain" description="GAF" evidence="2">
    <location>
        <begin position="28"/>
        <end position="166"/>
    </location>
</feature>